<reference evidence="2" key="2">
    <citation type="submission" date="2023-05" db="EMBL/GenBank/DDBJ databases">
        <authorList>
            <person name="Schelkunov M.I."/>
        </authorList>
    </citation>
    <scope>NUCLEOTIDE SEQUENCE</scope>
    <source>
        <strain evidence="2">Hsosn_3</strain>
        <tissue evidence="2">Leaf</tissue>
    </source>
</reference>
<proteinExistence type="predicted"/>
<evidence type="ECO:0000313" key="3">
    <source>
        <dbReference type="Proteomes" id="UP001237642"/>
    </source>
</evidence>
<reference evidence="2" key="1">
    <citation type="submission" date="2023-02" db="EMBL/GenBank/DDBJ databases">
        <title>Genome of toxic invasive species Heracleum sosnowskyi carries increased number of genes despite the absence of recent whole-genome duplications.</title>
        <authorList>
            <person name="Schelkunov M."/>
            <person name="Shtratnikova V."/>
            <person name="Makarenko M."/>
            <person name="Klepikova A."/>
            <person name="Omelchenko D."/>
            <person name="Novikova G."/>
            <person name="Obukhova E."/>
            <person name="Bogdanov V."/>
            <person name="Penin A."/>
            <person name="Logacheva M."/>
        </authorList>
    </citation>
    <scope>NUCLEOTIDE SEQUENCE</scope>
    <source>
        <strain evidence="2">Hsosn_3</strain>
        <tissue evidence="2">Leaf</tissue>
    </source>
</reference>
<protein>
    <submittedName>
        <fullName evidence="2">Uncharacterized protein</fullName>
    </submittedName>
</protein>
<feature type="region of interest" description="Disordered" evidence="1">
    <location>
        <begin position="123"/>
        <end position="184"/>
    </location>
</feature>
<dbReference type="AlphaFoldDB" id="A0AAD8IXA7"/>
<evidence type="ECO:0000313" key="2">
    <source>
        <dbReference type="EMBL" id="KAK1392924.1"/>
    </source>
</evidence>
<organism evidence="2 3">
    <name type="scientific">Heracleum sosnowskyi</name>
    <dbReference type="NCBI Taxonomy" id="360622"/>
    <lineage>
        <taxon>Eukaryota</taxon>
        <taxon>Viridiplantae</taxon>
        <taxon>Streptophyta</taxon>
        <taxon>Embryophyta</taxon>
        <taxon>Tracheophyta</taxon>
        <taxon>Spermatophyta</taxon>
        <taxon>Magnoliopsida</taxon>
        <taxon>eudicotyledons</taxon>
        <taxon>Gunneridae</taxon>
        <taxon>Pentapetalae</taxon>
        <taxon>asterids</taxon>
        <taxon>campanulids</taxon>
        <taxon>Apiales</taxon>
        <taxon>Apiaceae</taxon>
        <taxon>Apioideae</taxon>
        <taxon>apioid superclade</taxon>
        <taxon>Tordylieae</taxon>
        <taxon>Tordyliinae</taxon>
        <taxon>Heracleum</taxon>
    </lineage>
</organism>
<gene>
    <name evidence="2" type="ORF">POM88_011980</name>
</gene>
<accession>A0AAD8IXA7</accession>
<evidence type="ECO:0000256" key="1">
    <source>
        <dbReference type="SAM" id="MobiDB-lite"/>
    </source>
</evidence>
<keyword evidence="3" id="KW-1185">Reference proteome</keyword>
<dbReference type="Proteomes" id="UP001237642">
    <property type="component" value="Unassembled WGS sequence"/>
</dbReference>
<dbReference type="EMBL" id="JAUIZM010000003">
    <property type="protein sequence ID" value="KAK1392924.1"/>
    <property type="molecule type" value="Genomic_DNA"/>
</dbReference>
<feature type="compositionally biased region" description="Basic and acidic residues" evidence="1">
    <location>
        <begin position="128"/>
        <end position="143"/>
    </location>
</feature>
<sequence>MQLIRIQEAIERAAQELDAQRGPGNPPLFLASQRKRNILITLHAHDPKKGRIFMRPRHTIYELLGYEEAVLWTSLSTPIHIPEHVYEMMGRALNEVTDMVQAMDEIEEVPRCRLDEELQKLADGAYPSKDDPTQRDTQAHDEGNGDGNDMANDEGNANGQNCDGEGSGHNSDREGSFNNVPLSP</sequence>
<comment type="caution">
    <text evidence="2">The sequence shown here is derived from an EMBL/GenBank/DDBJ whole genome shotgun (WGS) entry which is preliminary data.</text>
</comment>
<name>A0AAD8IXA7_9APIA</name>